<name>A0A414G9J0_9BACE</name>
<sequence length="189" mass="21764">MNLKLIITDFDGTLVNTFEANYQAYAEAFTQCDRKLTRDSYRQCFGYRYDDFMRAVGVDDADVRQRIRKIKGEVYPSYFEYLQSNEPLINFIRAFHRGGGKTAIASTARRLNLVNTLRYLHLTELFDCILAGEDVTHGKPNPEIYLKVMERMEVSARQTLIFEDSEVGFEAAEASGVQCVKINQAFYGY</sequence>
<organism evidence="5 6">
    <name type="scientific">Bacteroides xylanisolvens</name>
    <dbReference type="NCBI Taxonomy" id="371601"/>
    <lineage>
        <taxon>Bacteria</taxon>
        <taxon>Pseudomonadati</taxon>
        <taxon>Bacteroidota</taxon>
        <taxon>Bacteroidia</taxon>
        <taxon>Bacteroidales</taxon>
        <taxon>Bacteroidaceae</taxon>
        <taxon>Bacteroides</taxon>
    </lineage>
</organism>
<evidence type="ECO:0000256" key="3">
    <source>
        <dbReference type="ARBA" id="ARBA00006171"/>
    </source>
</evidence>
<dbReference type="SFLD" id="SFLDS00003">
    <property type="entry name" value="Haloacid_Dehalogenase"/>
    <property type="match status" value="1"/>
</dbReference>
<dbReference type="Proteomes" id="UP000487596">
    <property type="component" value="Unassembled WGS sequence"/>
</dbReference>
<dbReference type="PRINTS" id="PR00413">
    <property type="entry name" value="HADHALOGNASE"/>
</dbReference>
<dbReference type="Pfam" id="PF13419">
    <property type="entry name" value="HAD_2"/>
    <property type="match status" value="1"/>
</dbReference>
<proteinExistence type="inferred from homology"/>
<dbReference type="Gene3D" id="1.10.150.240">
    <property type="entry name" value="Putative phosphatase, domain 2"/>
    <property type="match status" value="1"/>
</dbReference>
<gene>
    <name evidence="5" type="ORF">GA424_25790</name>
</gene>
<dbReference type="InterPro" id="IPR023198">
    <property type="entry name" value="PGP-like_dom2"/>
</dbReference>
<dbReference type="GO" id="GO:0006281">
    <property type="term" value="P:DNA repair"/>
    <property type="evidence" value="ECO:0007669"/>
    <property type="project" value="TreeGrafter"/>
</dbReference>
<evidence type="ECO:0000313" key="5">
    <source>
        <dbReference type="EMBL" id="KAB6129270.1"/>
    </source>
</evidence>
<dbReference type="AlphaFoldDB" id="A0A414G9J0"/>
<dbReference type="Gene3D" id="3.40.50.1000">
    <property type="entry name" value="HAD superfamily/HAD-like"/>
    <property type="match status" value="1"/>
</dbReference>
<comment type="caution">
    <text evidence="5">The sequence shown here is derived from an EMBL/GenBank/DDBJ whole genome shotgun (WGS) entry which is preliminary data.</text>
</comment>
<reference evidence="5 6" key="1">
    <citation type="journal article" date="2019" name="Nat. Med.">
        <title>A library of human gut bacterial isolates paired with longitudinal multiomics data enables mechanistic microbiome research.</title>
        <authorList>
            <person name="Poyet M."/>
            <person name="Groussin M."/>
            <person name="Gibbons S.M."/>
            <person name="Avila-Pacheco J."/>
            <person name="Jiang X."/>
            <person name="Kearney S.M."/>
            <person name="Perrotta A.R."/>
            <person name="Berdy B."/>
            <person name="Zhao S."/>
            <person name="Lieberman T.D."/>
            <person name="Swanson P.K."/>
            <person name="Smith M."/>
            <person name="Roesemann S."/>
            <person name="Alexander J.E."/>
            <person name="Rich S.A."/>
            <person name="Livny J."/>
            <person name="Vlamakis H."/>
            <person name="Clish C."/>
            <person name="Bullock K."/>
            <person name="Deik A."/>
            <person name="Scott J."/>
            <person name="Pierce K.A."/>
            <person name="Xavier R.J."/>
            <person name="Alm E.J."/>
        </authorList>
    </citation>
    <scope>NUCLEOTIDE SEQUENCE [LARGE SCALE GENOMIC DNA]</scope>
    <source>
        <strain evidence="5 6">BIOML-A62</strain>
    </source>
</reference>
<evidence type="ECO:0000256" key="1">
    <source>
        <dbReference type="ARBA" id="ARBA00000830"/>
    </source>
</evidence>
<comment type="pathway">
    <text evidence="2">Organic acid metabolism; glycolate biosynthesis; glycolate from 2-phosphoglycolate: step 1/1.</text>
</comment>
<comment type="similarity">
    <text evidence="3">Belongs to the HAD-like hydrolase superfamily. CbbY/CbbZ/Gph/YieH family.</text>
</comment>
<dbReference type="InterPro" id="IPR050155">
    <property type="entry name" value="HAD-like_hydrolase_sf"/>
</dbReference>
<dbReference type="CDD" id="cd07505">
    <property type="entry name" value="HAD_BPGM-like"/>
    <property type="match status" value="1"/>
</dbReference>
<dbReference type="PANTHER" id="PTHR43434:SF1">
    <property type="entry name" value="PHOSPHOGLYCOLATE PHOSPHATASE"/>
    <property type="match status" value="1"/>
</dbReference>
<evidence type="ECO:0000256" key="4">
    <source>
        <dbReference type="ARBA" id="ARBA00013078"/>
    </source>
</evidence>
<dbReference type="GO" id="GO:0005829">
    <property type="term" value="C:cytosol"/>
    <property type="evidence" value="ECO:0007669"/>
    <property type="project" value="TreeGrafter"/>
</dbReference>
<dbReference type="InterPro" id="IPR023214">
    <property type="entry name" value="HAD_sf"/>
</dbReference>
<dbReference type="InterPro" id="IPR041492">
    <property type="entry name" value="HAD_2"/>
</dbReference>
<accession>A0A414G9J0</accession>
<dbReference type="InterPro" id="IPR006439">
    <property type="entry name" value="HAD-SF_hydro_IA"/>
</dbReference>
<dbReference type="SFLD" id="SFLDG01129">
    <property type="entry name" value="C1.5:_HAD__Beta-PGM__Phosphata"/>
    <property type="match status" value="1"/>
</dbReference>
<protein>
    <recommendedName>
        <fullName evidence="4">phosphoglycolate phosphatase</fullName>
        <ecNumber evidence="4">3.1.3.18</ecNumber>
    </recommendedName>
</protein>
<evidence type="ECO:0000313" key="6">
    <source>
        <dbReference type="Proteomes" id="UP000487596"/>
    </source>
</evidence>
<evidence type="ECO:0000256" key="2">
    <source>
        <dbReference type="ARBA" id="ARBA00004818"/>
    </source>
</evidence>
<dbReference type="InterPro" id="IPR036412">
    <property type="entry name" value="HAD-like_sf"/>
</dbReference>
<dbReference type="GO" id="GO:0008967">
    <property type="term" value="F:phosphoglycolate phosphatase activity"/>
    <property type="evidence" value="ECO:0007669"/>
    <property type="project" value="UniProtKB-EC"/>
</dbReference>
<dbReference type="RefSeq" id="WP_004307276.1">
    <property type="nucleotide sequence ID" value="NZ_JANUUS010000001.1"/>
</dbReference>
<dbReference type="PANTHER" id="PTHR43434">
    <property type="entry name" value="PHOSPHOGLYCOLATE PHOSPHATASE"/>
    <property type="match status" value="1"/>
</dbReference>
<dbReference type="EMBL" id="WDEH01000085">
    <property type="protein sequence ID" value="KAB6129270.1"/>
    <property type="molecule type" value="Genomic_DNA"/>
</dbReference>
<dbReference type="EC" id="3.1.3.18" evidence="4"/>
<dbReference type="SUPFAM" id="SSF56784">
    <property type="entry name" value="HAD-like"/>
    <property type="match status" value="1"/>
</dbReference>
<dbReference type="PROSITE" id="PS01228">
    <property type="entry name" value="COF_1"/>
    <property type="match status" value="1"/>
</dbReference>
<dbReference type="NCBIfam" id="TIGR01509">
    <property type="entry name" value="HAD-SF-IA-v3"/>
    <property type="match status" value="1"/>
</dbReference>
<comment type="catalytic activity">
    <reaction evidence="1">
        <text>2-phosphoglycolate + H2O = glycolate + phosphate</text>
        <dbReference type="Rhea" id="RHEA:14369"/>
        <dbReference type="ChEBI" id="CHEBI:15377"/>
        <dbReference type="ChEBI" id="CHEBI:29805"/>
        <dbReference type="ChEBI" id="CHEBI:43474"/>
        <dbReference type="ChEBI" id="CHEBI:58033"/>
        <dbReference type="EC" id="3.1.3.18"/>
    </reaction>
</comment>